<keyword evidence="1" id="KW-0732">Signal</keyword>
<evidence type="ECO:0000313" key="3">
    <source>
        <dbReference type="EMBL" id="EIG54706.1"/>
    </source>
</evidence>
<accession>I2Q4K0</accession>
<dbReference type="STRING" id="596152.DesU5LDRAFT_3071"/>
<name>I2Q4K0_9BACT</name>
<dbReference type="OrthoDB" id="9821514at2"/>
<dbReference type="InterPro" id="IPR013424">
    <property type="entry name" value="Ice-binding_C"/>
</dbReference>
<dbReference type="HOGENOM" id="CLU_1018342_0_0_7"/>
<reference evidence="3" key="1">
    <citation type="submission" date="2011-11" db="EMBL/GenBank/DDBJ databases">
        <title>Improved High-Quality Draft sequence of Desulfovibrio sp. U5L.</title>
        <authorList>
            <consortium name="US DOE Joint Genome Institute"/>
            <person name="Lucas S."/>
            <person name="Han J."/>
            <person name="Lapidus A."/>
            <person name="Cheng J.-F."/>
            <person name="Goodwin L."/>
            <person name="Pitluck S."/>
            <person name="Peters L."/>
            <person name="Ovchinnikova G."/>
            <person name="Held B."/>
            <person name="Detter J.C."/>
            <person name="Han C."/>
            <person name="Tapia R."/>
            <person name="Land M."/>
            <person name="Hauser L."/>
            <person name="Kyrpides N."/>
            <person name="Ivanova N."/>
            <person name="Pagani I."/>
            <person name="Gabster J."/>
            <person name="Walker C."/>
            <person name="Stolyar S."/>
            <person name="Stahl D."/>
            <person name="Arkin A."/>
            <person name="Dehal P."/>
            <person name="Hazen T."/>
            <person name="Woyke T."/>
        </authorList>
    </citation>
    <scope>NUCLEOTIDE SEQUENCE [LARGE SCALE GENOMIC DNA]</scope>
    <source>
        <strain evidence="3">U5L</strain>
    </source>
</reference>
<organism evidence="3">
    <name type="scientific">Desulfovibrio sp. U5L</name>
    <dbReference type="NCBI Taxonomy" id="596152"/>
    <lineage>
        <taxon>Bacteria</taxon>
        <taxon>Pseudomonadati</taxon>
        <taxon>Thermodesulfobacteriota</taxon>
        <taxon>Desulfovibrionia</taxon>
        <taxon>Desulfovibrionales</taxon>
        <taxon>Desulfovibrionaceae</taxon>
        <taxon>Desulfovibrio</taxon>
    </lineage>
</organism>
<evidence type="ECO:0000256" key="1">
    <source>
        <dbReference type="SAM" id="SignalP"/>
    </source>
</evidence>
<evidence type="ECO:0000259" key="2">
    <source>
        <dbReference type="Pfam" id="PF07589"/>
    </source>
</evidence>
<feature type="domain" description="Ice-binding protein C-terminal" evidence="2">
    <location>
        <begin position="245"/>
        <end position="268"/>
    </location>
</feature>
<dbReference type="AlphaFoldDB" id="I2Q4K0"/>
<protein>
    <submittedName>
        <fullName evidence="3">PEP-CTERM putative exosortase interaction domain-containing protein</fullName>
    </submittedName>
</protein>
<gene>
    <name evidence="3" type="ORF">DesU5LDRAFT_3071</name>
</gene>
<sequence>MRYIFKFLVAVMVLAMSTQAQASFILDFSQFTGGSVVNSANPLSSVSFATSSTISQSLGADGVLSSGDPFSQAALTDYSTGYTSSLTNLFTVSLGGNGQLLTIKAPVLTGVLTTSGGTPGSFYYVYNVPASGIEIYYSNTAGTGETLIGSATLIAPSGGLNTDSINGTFNTGTFHLFADLDTLTSGIFKSADGTDLASYLTDGYIVRAELAGHINLTSSSINASDPNNPIINANFTNGGEFSIAATPEPGTMLLMGLGTLGAAVMRRRNRARSC</sequence>
<dbReference type="EMBL" id="JH600068">
    <property type="protein sequence ID" value="EIG54706.1"/>
    <property type="molecule type" value="Genomic_DNA"/>
</dbReference>
<feature type="signal peptide" evidence="1">
    <location>
        <begin position="1"/>
        <end position="22"/>
    </location>
</feature>
<dbReference type="NCBIfam" id="TIGR02595">
    <property type="entry name" value="PEP_CTERM"/>
    <property type="match status" value="1"/>
</dbReference>
<proteinExistence type="predicted"/>
<dbReference type="eggNOG" id="ENOG50318IN">
    <property type="taxonomic scope" value="Bacteria"/>
</dbReference>
<dbReference type="Pfam" id="PF07589">
    <property type="entry name" value="PEP-CTERM"/>
    <property type="match status" value="1"/>
</dbReference>
<feature type="chain" id="PRO_5003663561" evidence="1">
    <location>
        <begin position="23"/>
        <end position="274"/>
    </location>
</feature>